<proteinExistence type="predicted"/>
<reference evidence="2 3" key="1">
    <citation type="submission" date="2023-10" db="EMBL/GenBank/DDBJ databases">
        <title>Screening of Alkalihalobacillus lindianensis BZ-TG-R113 and Its Alleviation of Salt Stress on Rapeseed Growth.</title>
        <authorList>
            <person name="Zhao B."/>
            <person name="Guo T."/>
        </authorList>
    </citation>
    <scope>NUCLEOTIDE SEQUENCE [LARGE SCALE GENOMIC DNA]</scope>
    <source>
        <strain evidence="2 3">BZ-TG-R113</strain>
    </source>
</reference>
<comment type="caution">
    <text evidence="2">The sequence shown here is derived from an EMBL/GenBank/DDBJ whole genome shotgun (WGS) entry which is preliminary data.</text>
</comment>
<evidence type="ECO:0000313" key="2">
    <source>
        <dbReference type="EMBL" id="MDV2687196.1"/>
    </source>
</evidence>
<protein>
    <recommendedName>
        <fullName evidence="4">Methyl-accepting chemotaxis protein</fullName>
    </recommendedName>
</protein>
<gene>
    <name evidence="2" type="ORF">RYX56_22890</name>
</gene>
<feature type="transmembrane region" description="Helical" evidence="1">
    <location>
        <begin position="67"/>
        <end position="87"/>
    </location>
</feature>
<feature type="non-terminal residue" evidence="2">
    <location>
        <position position="88"/>
    </location>
</feature>
<sequence length="88" mass="10074">SFEDYSVLLPTFFTESEKNNYDASQAQLAKLNTMYKHNADLLAKLYRSVQDDANATIDASYRDSNRFNYEILILSVIASIFSTIIAFF</sequence>
<feature type="non-terminal residue" evidence="2">
    <location>
        <position position="1"/>
    </location>
</feature>
<evidence type="ECO:0000256" key="1">
    <source>
        <dbReference type="SAM" id="Phobius"/>
    </source>
</evidence>
<organism evidence="2 3">
    <name type="scientific">Alkalihalophilus lindianensis</name>
    <dbReference type="NCBI Taxonomy" id="1630542"/>
    <lineage>
        <taxon>Bacteria</taxon>
        <taxon>Bacillati</taxon>
        <taxon>Bacillota</taxon>
        <taxon>Bacilli</taxon>
        <taxon>Bacillales</taxon>
        <taxon>Bacillaceae</taxon>
        <taxon>Alkalihalophilus</taxon>
    </lineage>
</organism>
<dbReference type="EMBL" id="JAWJBA010000427">
    <property type="protein sequence ID" value="MDV2687196.1"/>
    <property type="molecule type" value="Genomic_DNA"/>
</dbReference>
<evidence type="ECO:0000313" key="3">
    <source>
        <dbReference type="Proteomes" id="UP001287282"/>
    </source>
</evidence>
<dbReference type="RefSeq" id="WP_317124193.1">
    <property type="nucleotide sequence ID" value="NZ_JAWJBA010000427.1"/>
</dbReference>
<accession>A0ABU3XH47</accession>
<dbReference type="Proteomes" id="UP001287282">
    <property type="component" value="Unassembled WGS sequence"/>
</dbReference>
<name>A0ABU3XH47_9BACI</name>
<evidence type="ECO:0008006" key="4">
    <source>
        <dbReference type="Google" id="ProtNLM"/>
    </source>
</evidence>
<keyword evidence="1" id="KW-0812">Transmembrane</keyword>
<keyword evidence="3" id="KW-1185">Reference proteome</keyword>
<keyword evidence="1" id="KW-1133">Transmembrane helix</keyword>
<keyword evidence="1" id="KW-0472">Membrane</keyword>